<gene>
    <name evidence="1" type="ORF">CCUS01_05312</name>
</gene>
<dbReference type="Proteomes" id="UP001239213">
    <property type="component" value="Unassembled WGS sequence"/>
</dbReference>
<evidence type="ECO:0000313" key="1">
    <source>
        <dbReference type="EMBL" id="KAK1476207.1"/>
    </source>
</evidence>
<name>A0AAI9Y5S8_9PEZI</name>
<dbReference type="EMBL" id="MPDP01000146">
    <property type="protein sequence ID" value="KAK1476207.1"/>
    <property type="molecule type" value="Genomic_DNA"/>
</dbReference>
<protein>
    <submittedName>
        <fullName evidence="1">Uncharacterized protein</fullName>
    </submittedName>
</protein>
<sequence length="189" mass="21260">MILSETNHWASLVDHIRTATLGNVEIREPPSCWVKWLQQTTHVMAFSDIASPASIIRVLHHGCPSTGLWDLDRGLRCFRIHHTDVTSAITRGVLVTPPPQWAAGPAPRCFDIVPTSGMTLRRNTNFVATRCGPCKQQRRKKNQTEVCRPCDGSRVSRSTTHDQGHVWAKRKCTLVLSLLLLKIYGKMRS</sequence>
<dbReference type="AlphaFoldDB" id="A0AAI9Y5S8"/>
<comment type="caution">
    <text evidence="1">The sequence shown here is derived from an EMBL/GenBank/DDBJ whole genome shotgun (WGS) entry which is preliminary data.</text>
</comment>
<evidence type="ECO:0000313" key="2">
    <source>
        <dbReference type="Proteomes" id="UP001239213"/>
    </source>
</evidence>
<proteinExistence type="predicted"/>
<reference evidence="1" key="1">
    <citation type="submission" date="2016-11" db="EMBL/GenBank/DDBJ databases">
        <title>The genome sequence of Colletotrichum cuscutae.</title>
        <authorList>
            <person name="Baroncelli R."/>
        </authorList>
    </citation>
    <scope>NUCLEOTIDE SEQUENCE</scope>
    <source>
        <strain evidence="1">IMI 304802</strain>
    </source>
</reference>
<accession>A0AAI9Y5S8</accession>
<organism evidence="1 2">
    <name type="scientific">Colletotrichum cuscutae</name>
    <dbReference type="NCBI Taxonomy" id="1209917"/>
    <lineage>
        <taxon>Eukaryota</taxon>
        <taxon>Fungi</taxon>
        <taxon>Dikarya</taxon>
        <taxon>Ascomycota</taxon>
        <taxon>Pezizomycotina</taxon>
        <taxon>Sordariomycetes</taxon>
        <taxon>Hypocreomycetidae</taxon>
        <taxon>Glomerellales</taxon>
        <taxon>Glomerellaceae</taxon>
        <taxon>Colletotrichum</taxon>
        <taxon>Colletotrichum acutatum species complex</taxon>
    </lineage>
</organism>
<keyword evidence="2" id="KW-1185">Reference proteome</keyword>